<feature type="region of interest" description="Disordered" evidence="1">
    <location>
        <begin position="200"/>
        <end position="262"/>
    </location>
</feature>
<feature type="compositionally biased region" description="Gly residues" evidence="1">
    <location>
        <begin position="232"/>
        <end position="243"/>
    </location>
</feature>
<dbReference type="EnsemblPlants" id="Ma03_t33220.1">
    <property type="protein sequence ID" value="Ma03_p33220.1"/>
    <property type="gene ID" value="Ma03_g33220"/>
</dbReference>
<dbReference type="EMBL" id="HG996468">
    <property type="protein sequence ID" value="CAG1852011.1"/>
    <property type="molecule type" value="Genomic_DNA"/>
</dbReference>
<accession>A0A804IJ29</accession>
<feature type="compositionally biased region" description="Basic and acidic residues" evidence="1">
    <location>
        <begin position="200"/>
        <end position="210"/>
    </location>
</feature>
<dbReference type="InParanoid" id="A0A804IJ29"/>
<evidence type="ECO:0000313" key="2">
    <source>
        <dbReference type="EMBL" id="CAG1852011.1"/>
    </source>
</evidence>
<feature type="region of interest" description="Disordered" evidence="1">
    <location>
        <begin position="1"/>
        <end position="50"/>
    </location>
</feature>
<reference evidence="3" key="2">
    <citation type="submission" date="2021-05" db="UniProtKB">
        <authorList>
            <consortium name="EnsemblPlants"/>
        </authorList>
    </citation>
    <scope>IDENTIFICATION</scope>
    <source>
        <strain evidence="3">subsp. malaccensis</strain>
    </source>
</reference>
<feature type="region of interest" description="Disordered" evidence="1">
    <location>
        <begin position="115"/>
        <end position="161"/>
    </location>
</feature>
<gene>
    <name evidence="2" type="ORF">GSMUA_185550.1</name>
</gene>
<feature type="region of interest" description="Disordered" evidence="1">
    <location>
        <begin position="69"/>
        <end position="102"/>
    </location>
</feature>
<reference evidence="2" key="1">
    <citation type="submission" date="2021-03" db="EMBL/GenBank/DDBJ databases">
        <authorList>
            <consortium name="Genoscope - CEA"/>
            <person name="William W."/>
        </authorList>
    </citation>
    <scope>NUCLEOTIDE SEQUENCE</scope>
    <source>
        <strain evidence="2">Doubled-haploid Pahang</strain>
    </source>
</reference>
<sequence length="311" mass="31948">MEASSPSPSSPSASFSTTPSPSPSSPPPTSPPTPRPPSSKPSPPTSPASWRPVLSLLYRKLHVAVYHSSLSGPSRDHLVRGPGPAGTGDCKLNEENGRHPREQLLARRPASRFDERTPVPVGSALPQRRLLGPSERRRPAVLPARGVPGEDQGRGASSAAVGAAGGGAAARVHGRVPDALRLELRAGELGVRRADDRVAAVRGTEDERGDAGGGGGRGAAAGGGARRRGGRRVGVGGEAADGSGGRKEGEEQGTGAAGGGHQDASQGWVFLGRLRLLRDAVDPKSHLGTSRLRIVVSRKGTMTLVQTVCNN</sequence>
<dbReference type="OMA" id="HQDASQG"/>
<organism evidence="3 4">
    <name type="scientific">Musa acuminata subsp. malaccensis</name>
    <name type="common">Wild banana</name>
    <name type="synonym">Musa malaccensis</name>
    <dbReference type="NCBI Taxonomy" id="214687"/>
    <lineage>
        <taxon>Eukaryota</taxon>
        <taxon>Viridiplantae</taxon>
        <taxon>Streptophyta</taxon>
        <taxon>Embryophyta</taxon>
        <taxon>Tracheophyta</taxon>
        <taxon>Spermatophyta</taxon>
        <taxon>Magnoliopsida</taxon>
        <taxon>Liliopsida</taxon>
        <taxon>Zingiberales</taxon>
        <taxon>Musaceae</taxon>
        <taxon>Musa</taxon>
    </lineage>
</organism>
<evidence type="ECO:0000313" key="3">
    <source>
        <dbReference type="EnsemblPlants" id="Ma03_p33220.1"/>
    </source>
</evidence>
<keyword evidence="4" id="KW-1185">Reference proteome</keyword>
<dbReference type="Gramene" id="Ma03_t33220.1">
    <property type="protein sequence ID" value="Ma03_p33220.1"/>
    <property type="gene ID" value="Ma03_g33220"/>
</dbReference>
<proteinExistence type="predicted"/>
<feature type="compositionally biased region" description="Low complexity" evidence="1">
    <location>
        <begin position="1"/>
        <end position="19"/>
    </location>
</feature>
<feature type="compositionally biased region" description="Pro residues" evidence="1">
    <location>
        <begin position="20"/>
        <end position="46"/>
    </location>
</feature>
<evidence type="ECO:0000256" key="1">
    <source>
        <dbReference type="SAM" id="MobiDB-lite"/>
    </source>
</evidence>
<dbReference type="AlphaFoldDB" id="A0A804IJ29"/>
<feature type="compositionally biased region" description="Gly residues" evidence="1">
    <location>
        <begin position="211"/>
        <end position="224"/>
    </location>
</feature>
<name>A0A804IJ29_MUSAM</name>
<dbReference type="Proteomes" id="UP000012960">
    <property type="component" value="Unplaced"/>
</dbReference>
<evidence type="ECO:0000313" key="4">
    <source>
        <dbReference type="Proteomes" id="UP000012960"/>
    </source>
</evidence>
<feature type="compositionally biased region" description="Basic and acidic residues" evidence="1">
    <location>
        <begin position="91"/>
        <end position="102"/>
    </location>
</feature>
<protein>
    <submittedName>
        <fullName evidence="2">(wild Malaysian banana) hypothetical protein</fullName>
    </submittedName>
</protein>